<organism evidence="1 2">
    <name type="scientific">Mycobacterium tuberculosis</name>
    <dbReference type="NCBI Taxonomy" id="1773"/>
    <lineage>
        <taxon>Bacteria</taxon>
        <taxon>Bacillati</taxon>
        <taxon>Actinomycetota</taxon>
        <taxon>Actinomycetes</taxon>
        <taxon>Mycobacteriales</taxon>
        <taxon>Mycobacteriaceae</taxon>
        <taxon>Mycobacterium</taxon>
        <taxon>Mycobacterium tuberculosis complex</taxon>
    </lineage>
</organism>
<sequence>MVRAGIDRSFASALTLSSAPVRAAQSRSTRGISASRSIGEISRITDCVAVVR</sequence>
<name>A0A655IW01_MYCTX</name>
<accession>A0A655IW01</accession>
<evidence type="ECO:0000313" key="1">
    <source>
        <dbReference type="EMBL" id="COW18057.1"/>
    </source>
</evidence>
<protein>
    <submittedName>
        <fullName evidence="1">Uncharacterized protein</fullName>
    </submittedName>
</protein>
<dbReference type="Proteomes" id="UP000044938">
    <property type="component" value="Unassembled WGS sequence"/>
</dbReference>
<proteinExistence type="predicted"/>
<dbReference type="AlphaFoldDB" id="A0A655IW01"/>
<reference evidence="1 2" key="1">
    <citation type="submission" date="2015-03" db="EMBL/GenBank/DDBJ databases">
        <authorList>
            <consortium name="Pathogen Informatics"/>
        </authorList>
    </citation>
    <scope>NUCLEOTIDE SEQUENCE [LARGE SCALE GENOMIC DNA]</scope>
    <source>
        <strain evidence="1 2">M09401471</strain>
    </source>
</reference>
<evidence type="ECO:0000313" key="2">
    <source>
        <dbReference type="Proteomes" id="UP000044938"/>
    </source>
</evidence>
<dbReference type="EMBL" id="CSAJ01000218">
    <property type="protein sequence ID" value="COW18057.1"/>
    <property type="molecule type" value="Genomic_DNA"/>
</dbReference>
<gene>
    <name evidence="1" type="ORF">ERS007720_01930</name>
</gene>